<dbReference type="FunFam" id="2.60.40.420:FF:000013">
    <property type="entry name" value="basic blue protein-like"/>
    <property type="match status" value="1"/>
</dbReference>
<keyword evidence="3" id="KW-1015">Disulfide bond</keyword>
<feature type="domain" description="Phytocyanin" evidence="7">
    <location>
        <begin position="26"/>
        <end position="121"/>
    </location>
</feature>
<feature type="signal peptide" evidence="6">
    <location>
        <begin position="1"/>
        <end position="25"/>
    </location>
</feature>
<protein>
    <recommendedName>
        <fullName evidence="4">Basic blue protein</fullName>
    </recommendedName>
    <alternativeName>
        <fullName evidence="5">Plantacyanin</fullName>
    </alternativeName>
</protein>
<evidence type="ECO:0000256" key="3">
    <source>
        <dbReference type="ARBA" id="ARBA00023157"/>
    </source>
</evidence>
<evidence type="ECO:0000256" key="4">
    <source>
        <dbReference type="ARBA" id="ARBA00071970"/>
    </source>
</evidence>
<evidence type="ECO:0000313" key="9">
    <source>
        <dbReference type="Proteomes" id="UP000188354"/>
    </source>
</evidence>
<feature type="chain" id="PRO_5012227657" description="Basic blue protein" evidence="6">
    <location>
        <begin position="26"/>
        <end position="121"/>
    </location>
</feature>
<dbReference type="OMA" id="CEMAHSA"/>
<evidence type="ECO:0000256" key="6">
    <source>
        <dbReference type="SAM" id="SignalP"/>
    </source>
</evidence>
<dbReference type="Gramene" id="OIW17911">
    <property type="protein sequence ID" value="OIW17911"/>
    <property type="gene ID" value="TanjilG_19880"/>
</dbReference>
<dbReference type="GO" id="GO:0005886">
    <property type="term" value="C:plasma membrane"/>
    <property type="evidence" value="ECO:0007669"/>
    <property type="project" value="TreeGrafter"/>
</dbReference>
<dbReference type="SUPFAM" id="SSF49503">
    <property type="entry name" value="Cupredoxins"/>
    <property type="match status" value="1"/>
</dbReference>
<organism evidence="8 9">
    <name type="scientific">Lupinus angustifolius</name>
    <name type="common">Narrow-leaved blue lupine</name>
    <dbReference type="NCBI Taxonomy" id="3871"/>
    <lineage>
        <taxon>Eukaryota</taxon>
        <taxon>Viridiplantae</taxon>
        <taxon>Streptophyta</taxon>
        <taxon>Embryophyta</taxon>
        <taxon>Tracheophyta</taxon>
        <taxon>Spermatophyta</taxon>
        <taxon>Magnoliopsida</taxon>
        <taxon>eudicotyledons</taxon>
        <taxon>Gunneridae</taxon>
        <taxon>Pentapetalae</taxon>
        <taxon>rosids</taxon>
        <taxon>fabids</taxon>
        <taxon>Fabales</taxon>
        <taxon>Fabaceae</taxon>
        <taxon>Papilionoideae</taxon>
        <taxon>50 kb inversion clade</taxon>
        <taxon>genistoids sensu lato</taxon>
        <taxon>core genistoids</taxon>
        <taxon>Genisteae</taxon>
        <taxon>Lupinus</taxon>
    </lineage>
</organism>
<name>A0A1J7HYG8_LUPAN</name>
<keyword evidence="6" id="KW-0732">Signal</keyword>
<evidence type="ECO:0000259" key="7">
    <source>
        <dbReference type="PROSITE" id="PS51485"/>
    </source>
</evidence>
<dbReference type="EMBL" id="CM007361">
    <property type="protein sequence ID" value="OIW17911.1"/>
    <property type="molecule type" value="Genomic_DNA"/>
</dbReference>
<dbReference type="Gene3D" id="2.60.40.420">
    <property type="entry name" value="Cupredoxins - blue copper proteins"/>
    <property type="match status" value="1"/>
</dbReference>
<keyword evidence="9" id="KW-1185">Reference proteome</keyword>
<dbReference type="PANTHER" id="PTHR33021:SF515">
    <property type="entry name" value="BASIC BLUE-LIKE PROTEIN"/>
    <property type="match status" value="1"/>
</dbReference>
<keyword evidence="2" id="KW-0186">Copper</keyword>
<proteinExistence type="predicted"/>
<evidence type="ECO:0000256" key="5">
    <source>
        <dbReference type="ARBA" id="ARBA00082491"/>
    </source>
</evidence>
<dbReference type="InterPro" id="IPR041844">
    <property type="entry name" value="Plantacyanin"/>
</dbReference>
<dbReference type="Pfam" id="PF02298">
    <property type="entry name" value="Cu_bind_like"/>
    <property type="match status" value="1"/>
</dbReference>
<dbReference type="InterPro" id="IPR039391">
    <property type="entry name" value="Phytocyanin-like"/>
</dbReference>
<accession>A0A1J7HYG8</accession>
<dbReference type="OrthoDB" id="2011645at2759"/>
<dbReference type="GO" id="GO:0009055">
    <property type="term" value="F:electron transfer activity"/>
    <property type="evidence" value="ECO:0007669"/>
    <property type="project" value="InterPro"/>
</dbReference>
<dbReference type="CDD" id="cd11013">
    <property type="entry name" value="Plantacyanin"/>
    <property type="match status" value="1"/>
</dbReference>
<dbReference type="AlphaFoldDB" id="A0A1J7HYG8"/>
<dbReference type="PROSITE" id="PS51485">
    <property type="entry name" value="PHYTOCYANIN"/>
    <property type="match status" value="1"/>
</dbReference>
<reference evidence="8 9" key="1">
    <citation type="journal article" date="2017" name="Plant Biotechnol. J.">
        <title>A comprehensive draft genome sequence for lupin (Lupinus angustifolius), an emerging health food: insights into plant-microbe interactions and legume evolution.</title>
        <authorList>
            <person name="Hane J.K."/>
            <person name="Ming Y."/>
            <person name="Kamphuis L.G."/>
            <person name="Nelson M.N."/>
            <person name="Garg G."/>
            <person name="Atkins C.A."/>
            <person name="Bayer P.E."/>
            <person name="Bravo A."/>
            <person name="Bringans S."/>
            <person name="Cannon S."/>
            <person name="Edwards D."/>
            <person name="Foley R."/>
            <person name="Gao L.L."/>
            <person name="Harrison M.J."/>
            <person name="Huang W."/>
            <person name="Hurgobin B."/>
            <person name="Li S."/>
            <person name="Liu C.W."/>
            <person name="McGrath A."/>
            <person name="Morahan G."/>
            <person name="Murray J."/>
            <person name="Weller J."/>
            <person name="Jian J."/>
            <person name="Singh K.B."/>
        </authorList>
    </citation>
    <scope>NUCLEOTIDE SEQUENCE [LARGE SCALE GENOMIC DNA]</scope>
    <source>
        <strain evidence="9">cv. Tanjil</strain>
        <tissue evidence="8">Whole plant</tissue>
    </source>
</reference>
<keyword evidence="1" id="KW-0479">Metal-binding</keyword>
<evidence type="ECO:0000256" key="1">
    <source>
        <dbReference type="ARBA" id="ARBA00022723"/>
    </source>
</evidence>
<sequence length="121" mass="13132">MGLGRGSAMVLLLCLFVIQSEMVNAAIYRVGGAGGWTFNTDGWPKGKRFRAGDRLVFNYGPGAHNVAVVNKAGYAGCNAPRGSRVYRSGRDQITLSRGMNYFICSYVGHCQFGMRIAIYAP</sequence>
<evidence type="ECO:0000256" key="2">
    <source>
        <dbReference type="ARBA" id="ARBA00023008"/>
    </source>
</evidence>
<dbReference type="STRING" id="3871.A0A1J7HYG8"/>
<gene>
    <name evidence="8" type="ORF">TanjilG_19880</name>
</gene>
<dbReference type="Proteomes" id="UP000188354">
    <property type="component" value="Chromosome LG01"/>
</dbReference>
<dbReference type="InterPro" id="IPR008972">
    <property type="entry name" value="Cupredoxin"/>
</dbReference>
<dbReference type="KEGG" id="lang:109361030"/>
<dbReference type="GO" id="GO:0046872">
    <property type="term" value="F:metal ion binding"/>
    <property type="evidence" value="ECO:0007669"/>
    <property type="project" value="UniProtKB-KW"/>
</dbReference>
<dbReference type="InterPro" id="IPR003245">
    <property type="entry name" value="Phytocyanin_dom"/>
</dbReference>
<evidence type="ECO:0000313" key="8">
    <source>
        <dbReference type="EMBL" id="OIW17911.1"/>
    </source>
</evidence>
<dbReference type="PANTHER" id="PTHR33021">
    <property type="entry name" value="BLUE COPPER PROTEIN"/>
    <property type="match status" value="1"/>
</dbReference>